<organism evidence="13">
    <name type="scientific">Capitella teleta</name>
    <name type="common">Polychaete worm</name>
    <dbReference type="NCBI Taxonomy" id="283909"/>
    <lineage>
        <taxon>Eukaryota</taxon>
        <taxon>Metazoa</taxon>
        <taxon>Spiralia</taxon>
        <taxon>Lophotrochozoa</taxon>
        <taxon>Annelida</taxon>
        <taxon>Polychaeta</taxon>
        <taxon>Sedentaria</taxon>
        <taxon>Scolecida</taxon>
        <taxon>Capitellidae</taxon>
        <taxon>Capitella</taxon>
    </lineage>
</organism>
<keyword evidence="5 12" id="KW-0812">Transmembrane</keyword>
<keyword evidence="10 12" id="KW-0472">Membrane</keyword>
<evidence type="ECO:0000256" key="6">
    <source>
        <dbReference type="ARBA" id="ARBA00022787"/>
    </source>
</evidence>
<dbReference type="InterPro" id="IPR012621">
    <property type="entry name" value="Tom7"/>
</dbReference>
<proteinExistence type="inferred from homology"/>
<evidence type="ECO:0000256" key="11">
    <source>
        <dbReference type="ARBA" id="ARBA00032786"/>
    </source>
</evidence>
<reference evidence="15" key="1">
    <citation type="submission" date="2012-12" db="EMBL/GenBank/DDBJ databases">
        <authorList>
            <person name="Hellsten U."/>
            <person name="Grimwood J."/>
            <person name="Chapman J.A."/>
            <person name="Shapiro H."/>
            <person name="Aerts A."/>
            <person name="Otillar R.P."/>
            <person name="Terry A.Y."/>
            <person name="Boore J.L."/>
            <person name="Simakov O."/>
            <person name="Marletaz F."/>
            <person name="Cho S.-J."/>
            <person name="Edsinger-Gonzales E."/>
            <person name="Havlak P."/>
            <person name="Kuo D.-H."/>
            <person name="Larsson T."/>
            <person name="Lv J."/>
            <person name="Arendt D."/>
            <person name="Savage R."/>
            <person name="Osoegawa K."/>
            <person name="de Jong P."/>
            <person name="Lindberg D.R."/>
            <person name="Seaver E.C."/>
            <person name="Weisblat D.A."/>
            <person name="Putnam N.H."/>
            <person name="Grigoriev I.V."/>
            <person name="Rokhsar D.S."/>
        </authorList>
    </citation>
    <scope>NUCLEOTIDE SEQUENCE</scope>
    <source>
        <strain evidence="15">I ESC-2004</strain>
    </source>
</reference>
<dbReference type="EMBL" id="AMQN01000665">
    <property type="status" value="NOT_ANNOTATED_CDS"/>
    <property type="molecule type" value="Genomic_DNA"/>
</dbReference>
<sequence length="62" mass="7206">MFSKLTPETRKRIGTVMEIGKTAFHWGFVPYILYLFLGFKKGAEPGMPALNVFRYVFTLQFL</sequence>
<name>R7V9F0_CAPTE</name>
<dbReference type="EMBL" id="AMQN01000666">
    <property type="status" value="NOT_ANNOTATED_CDS"/>
    <property type="molecule type" value="Genomic_DNA"/>
</dbReference>
<feature type="transmembrane region" description="Helical" evidence="12">
    <location>
        <begin position="23"/>
        <end position="39"/>
    </location>
</feature>
<evidence type="ECO:0000256" key="1">
    <source>
        <dbReference type="ARBA" id="ARBA00004572"/>
    </source>
</evidence>
<dbReference type="STRING" id="283909.R7V9F0"/>
<dbReference type="Pfam" id="PF08038">
    <property type="entry name" value="Tom7"/>
    <property type="match status" value="1"/>
</dbReference>
<dbReference type="GO" id="GO:0030150">
    <property type="term" value="P:protein import into mitochondrial matrix"/>
    <property type="evidence" value="ECO:0007669"/>
    <property type="project" value="InterPro"/>
</dbReference>
<dbReference type="PANTHER" id="PTHR46722:SF1">
    <property type="entry name" value="MITOCHONDRIAL IMPORT RECEPTOR SUBUNIT TOM7 HOMOLOG"/>
    <property type="match status" value="1"/>
</dbReference>
<evidence type="ECO:0000313" key="13">
    <source>
        <dbReference type="EMBL" id="ELU15483.1"/>
    </source>
</evidence>
<evidence type="ECO:0000256" key="9">
    <source>
        <dbReference type="ARBA" id="ARBA00023128"/>
    </source>
</evidence>
<dbReference type="EnsemblMetazoa" id="CapteT120988">
    <property type="protein sequence ID" value="CapteP120988"/>
    <property type="gene ID" value="CapteG120988"/>
</dbReference>
<gene>
    <name evidence="13" type="ORF">CAPTEDRAFT_120988</name>
</gene>
<reference evidence="14" key="3">
    <citation type="submission" date="2015-06" db="UniProtKB">
        <authorList>
            <consortium name="EnsemblMetazoa"/>
        </authorList>
    </citation>
    <scope>IDENTIFICATION</scope>
</reference>
<dbReference type="EMBL" id="KB293808">
    <property type="protein sequence ID" value="ELU15483.1"/>
    <property type="molecule type" value="Genomic_DNA"/>
</dbReference>
<evidence type="ECO:0000256" key="8">
    <source>
        <dbReference type="ARBA" id="ARBA00022989"/>
    </source>
</evidence>
<evidence type="ECO:0000256" key="5">
    <source>
        <dbReference type="ARBA" id="ARBA00022692"/>
    </source>
</evidence>
<dbReference type="FunCoup" id="R7V9F0">
    <property type="interactions" value="223"/>
</dbReference>
<dbReference type="PANTHER" id="PTHR46722">
    <property type="entry name" value="MITOCHONDRIAL IMPORT RECEPTOR SUBUNIT TOM7 HOMOLOG"/>
    <property type="match status" value="1"/>
</dbReference>
<keyword evidence="7" id="KW-0653">Protein transport</keyword>
<dbReference type="HOGENOM" id="CLU_173610_2_1_1"/>
<keyword evidence="9" id="KW-0496">Mitochondrion</keyword>
<evidence type="ECO:0000256" key="7">
    <source>
        <dbReference type="ARBA" id="ARBA00022927"/>
    </source>
</evidence>
<evidence type="ECO:0000256" key="2">
    <source>
        <dbReference type="ARBA" id="ARBA00010917"/>
    </source>
</evidence>
<keyword evidence="4" id="KW-0813">Transport</keyword>
<dbReference type="GO" id="GO:1903955">
    <property type="term" value="P:positive regulation of protein targeting to mitochondrion"/>
    <property type="evidence" value="ECO:0007669"/>
    <property type="project" value="TreeGrafter"/>
</dbReference>
<evidence type="ECO:0000313" key="15">
    <source>
        <dbReference type="Proteomes" id="UP000014760"/>
    </source>
</evidence>
<comment type="subcellular location">
    <subcellularLocation>
        <location evidence="1">Mitochondrion outer membrane</location>
        <topology evidence="1">Single-pass membrane protein</topology>
    </subcellularLocation>
</comment>
<keyword evidence="6" id="KW-1000">Mitochondrion outer membrane</keyword>
<dbReference type="Proteomes" id="UP000014760">
    <property type="component" value="Unassembled WGS sequence"/>
</dbReference>
<dbReference type="AlphaFoldDB" id="R7V9F0"/>
<dbReference type="GO" id="GO:0005742">
    <property type="term" value="C:mitochondrial outer membrane translocase complex"/>
    <property type="evidence" value="ECO:0007669"/>
    <property type="project" value="InterPro"/>
</dbReference>
<dbReference type="OMA" id="LMNLLWQ"/>
<evidence type="ECO:0000256" key="3">
    <source>
        <dbReference type="ARBA" id="ARBA00014537"/>
    </source>
</evidence>
<accession>R7V9F0</accession>
<keyword evidence="8 12" id="KW-1133">Transmembrane helix</keyword>
<dbReference type="OrthoDB" id="284357at2759"/>
<evidence type="ECO:0000256" key="12">
    <source>
        <dbReference type="SAM" id="Phobius"/>
    </source>
</evidence>
<reference evidence="13 15" key="2">
    <citation type="journal article" date="2013" name="Nature">
        <title>Insights into bilaterian evolution from three spiralian genomes.</title>
        <authorList>
            <person name="Simakov O."/>
            <person name="Marletaz F."/>
            <person name="Cho S.J."/>
            <person name="Edsinger-Gonzales E."/>
            <person name="Havlak P."/>
            <person name="Hellsten U."/>
            <person name="Kuo D.H."/>
            <person name="Larsson T."/>
            <person name="Lv J."/>
            <person name="Arendt D."/>
            <person name="Savage R."/>
            <person name="Osoegawa K."/>
            <person name="de Jong P."/>
            <person name="Grimwood J."/>
            <person name="Chapman J.A."/>
            <person name="Shapiro H."/>
            <person name="Aerts A."/>
            <person name="Otillar R.P."/>
            <person name="Terry A.Y."/>
            <person name="Boore J.L."/>
            <person name="Grigoriev I.V."/>
            <person name="Lindberg D.R."/>
            <person name="Seaver E.C."/>
            <person name="Weisblat D.A."/>
            <person name="Putnam N.H."/>
            <person name="Rokhsar D.S."/>
        </authorList>
    </citation>
    <scope>NUCLEOTIDE SEQUENCE</scope>
    <source>
        <strain evidence="13 15">I ESC-2004</strain>
    </source>
</reference>
<evidence type="ECO:0000256" key="4">
    <source>
        <dbReference type="ARBA" id="ARBA00022448"/>
    </source>
</evidence>
<keyword evidence="15" id="KW-1185">Reference proteome</keyword>
<comment type="similarity">
    <text evidence="2">Belongs to the Tom7 family.</text>
</comment>
<evidence type="ECO:0000313" key="14">
    <source>
        <dbReference type="EnsemblMetazoa" id="CapteP120988"/>
    </source>
</evidence>
<evidence type="ECO:0000256" key="10">
    <source>
        <dbReference type="ARBA" id="ARBA00023136"/>
    </source>
</evidence>
<protein>
    <recommendedName>
        <fullName evidence="3">Mitochondrial import receptor subunit TOM7 homolog</fullName>
    </recommendedName>
    <alternativeName>
        <fullName evidence="11">Translocase of outer membrane 7 kDa subunit homolog</fullName>
    </alternativeName>
</protein>